<reference evidence="1" key="1">
    <citation type="submission" date="2022-04" db="EMBL/GenBank/DDBJ databases">
        <title>Genome of the entomopathogenic fungus Entomophthora muscae.</title>
        <authorList>
            <person name="Elya C."/>
            <person name="Lovett B.R."/>
            <person name="Lee E."/>
            <person name="Macias A.M."/>
            <person name="Hajek A.E."/>
            <person name="De Bivort B.L."/>
            <person name="Kasson M.T."/>
            <person name="De Fine Licht H.H."/>
            <person name="Stajich J.E."/>
        </authorList>
    </citation>
    <scope>NUCLEOTIDE SEQUENCE</scope>
    <source>
        <strain evidence="1">Berkeley</strain>
    </source>
</reference>
<organism evidence="1 2">
    <name type="scientific">Entomophthora muscae</name>
    <dbReference type="NCBI Taxonomy" id="34485"/>
    <lineage>
        <taxon>Eukaryota</taxon>
        <taxon>Fungi</taxon>
        <taxon>Fungi incertae sedis</taxon>
        <taxon>Zoopagomycota</taxon>
        <taxon>Entomophthoromycotina</taxon>
        <taxon>Entomophthoromycetes</taxon>
        <taxon>Entomophthorales</taxon>
        <taxon>Entomophthoraceae</taxon>
        <taxon>Entomophthora</taxon>
    </lineage>
</organism>
<dbReference type="Proteomes" id="UP001165960">
    <property type="component" value="Unassembled WGS sequence"/>
</dbReference>
<name>A0ACC2TVE5_9FUNG</name>
<keyword evidence="2" id="KW-1185">Reference proteome</keyword>
<protein>
    <submittedName>
        <fullName evidence="1">Uncharacterized protein</fullName>
    </submittedName>
</protein>
<accession>A0ACC2TVE5</accession>
<sequence length="112" mass="12320">MTKQHAPDNFCSLNKPIRPRNAIKTNTPNVLYNNCNSDGSIRTSAAGANYTHTAQTGCPIPSQPINACTPKKFNAHTSKPRNNNFSQPIEFNLPMETGTFSTPSKPQANQFR</sequence>
<evidence type="ECO:0000313" key="2">
    <source>
        <dbReference type="Proteomes" id="UP001165960"/>
    </source>
</evidence>
<evidence type="ECO:0000313" key="1">
    <source>
        <dbReference type="EMBL" id="KAJ9078730.1"/>
    </source>
</evidence>
<dbReference type="EMBL" id="QTSX02002138">
    <property type="protein sequence ID" value="KAJ9078730.1"/>
    <property type="molecule type" value="Genomic_DNA"/>
</dbReference>
<comment type="caution">
    <text evidence="1">The sequence shown here is derived from an EMBL/GenBank/DDBJ whole genome shotgun (WGS) entry which is preliminary data.</text>
</comment>
<gene>
    <name evidence="1" type="ORF">DSO57_1003590</name>
</gene>
<proteinExistence type="predicted"/>